<evidence type="ECO:0000313" key="2">
    <source>
        <dbReference type="Proteomes" id="UP000192796"/>
    </source>
</evidence>
<dbReference type="Proteomes" id="UP000192796">
    <property type="component" value="Unassembled WGS sequence"/>
</dbReference>
<comment type="caution">
    <text evidence="1">The sequence shown here is derived from an EMBL/GenBank/DDBJ whole genome shotgun (WGS) entry which is preliminary data.</text>
</comment>
<dbReference type="AlphaFoldDB" id="A0A1V9FFE4"/>
<reference evidence="1 2" key="1">
    <citation type="submission" date="2016-03" db="EMBL/GenBank/DDBJ databases">
        <title>Niastella vici sp. nov., isolated from farmland soil.</title>
        <authorList>
            <person name="Chen L."/>
            <person name="Wang D."/>
            <person name="Yang S."/>
            <person name="Wang G."/>
        </authorList>
    </citation>
    <scope>NUCLEOTIDE SEQUENCE [LARGE SCALE GENOMIC DNA]</scope>
    <source>
        <strain evidence="1 2">DJ57</strain>
    </source>
</reference>
<evidence type="ECO:0008006" key="3">
    <source>
        <dbReference type="Google" id="ProtNLM"/>
    </source>
</evidence>
<gene>
    <name evidence="1" type="ORF">A3860_10955</name>
</gene>
<organism evidence="1 2">
    <name type="scientific">Niastella vici</name>
    <dbReference type="NCBI Taxonomy" id="1703345"/>
    <lineage>
        <taxon>Bacteria</taxon>
        <taxon>Pseudomonadati</taxon>
        <taxon>Bacteroidota</taxon>
        <taxon>Chitinophagia</taxon>
        <taxon>Chitinophagales</taxon>
        <taxon>Chitinophagaceae</taxon>
        <taxon>Niastella</taxon>
    </lineage>
</organism>
<accession>A0A1V9FFE4</accession>
<protein>
    <recommendedName>
        <fullName evidence="3">N-acetyltransferase domain-containing protein</fullName>
    </recommendedName>
</protein>
<name>A0A1V9FFE4_9BACT</name>
<evidence type="ECO:0000313" key="1">
    <source>
        <dbReference type="EMBL" id="OQP57078.1"/>
    </source>
</evidence>
<proteinExistence type="predicted"/>
<keyword evidence="2" id="KW-1185">Reference proteome</keyword>
<sequence>MVSAIQREDNAPAEISIRPVAIPDDIRWLQQWTGVAAEALTTFYENTASGSFMQCMMVWENEQPILQVDICEALFDDLGAGDAVGPGDYTLRLQFAPNAADSSIWRGLYNCLDYVFVTRKANRILIPVYKSNHMLLEWVKEAHFTLSAGTMNTPLHKLYMLTKAS</sequence>
<dbReference type="EMBL" id="LVYD01000124">
    <property type="protein sequence ID" value="OQP57078.1"/>
    <property type="molecule type" value="Genomic_DNA"/>
</dbReference>
<dbReference type="STRING" id="1703345.A3860_10955"/>